<accession>A0ABU5EZ71</accession>
<gene>
    <name evidence="7" type="ORF">R5W23_001850</name>
</gene>
<feature type="chain" id="PRO_5046944681" evidence="5">
    <location>
        <begin position="23"/>
        <end position="411"/>
    </location>
</feature>
<proteinExistence type="predicted"/>
<evidence type="ECO:0000313" key="8">
    <source>
        <dbReference type="Proteomes" id="UP001272242"/>
    </source>
</evidence>
<sequence>MRCVLFGAVFCGVSLLLNPTLADPPTPPASSPPRDQPAWVAEIEAAVKAQKGRQRKMYEEYAARDGKAKAPAEQDAVDKWAADAGEELRTADRAAARALMPLLREHAADPQVYMGLAFATMHGGSDDREEAGALMGRHHLSNPIVLSWAQFGWGGGCDDFREPIIRGLLAEPARAPKERALLQFALAVHLKDKAEVARMSDPSIARRYSRDFISKVRKRDAAKLEVEALDILDQLVAKQVPGELHRGVSIVERAREEAYEVRHLAVGKKAPEVVGKDLDGRAMKLSDYRGKVAVLTFWHSRCGPCHVFARQELKLVARFTGRPFAAVGANVDEDRDAAKAVVEGLKLPWRSFWCGPKGNAGEVPRAWNVSSWPTVYVIDHAGVIRAKAVRGPELDGLLDELVKKAEADAPK</sequence>
<dbReference type="EMBL" id="JAXBLV010000180">
    <property type="protein sequence ID" value="MDY3560605.1"/>
    <property type="molecule type" value="Genomic_DNA"/>
</dbReference>
<feature type="signal peptide" evidence="5">
    <location>
        <begin position="1"/>
        <end position="22"/>
    </location>
</feature>
<keyword evidence="5" id="KW-0732">Signal</keyword>
<dbReference type="InterPro" id="IPR013766">
    <property type="entry name" value="Thioredoxin_domain"/>
</dbReference>
<dbReference type="SUPFAM" id="SSF52833">
    <property type="entry name" value="Thioredoxin-like"/>
    <property type="match status" value="1"/>
</dbReference>
<evidence type="ECO:0000259" key="6">
    <source>
        <dbReference type="PROSITE" id="PS51352"/>
    </source>
</evidence>
<organism evidence="7 8">
    <name type="scientific">Gemmata algarum</name>
    <dbReference type="NCBI Taxonomy" id="2975278"/>
    <lineage>
        <taxon>Bacteria</taxon>
        <taxon>Pseudomonadati</taxon>
        <taxon>Planctomycetota</taxon>
        <taxon>Planctomycetia</taxon>
        <taxon>Gemmatales</taxon>
        <taxon>Gemmataceae</taxon>
        <taxon>Gemmata</taxon>
    </lineage>
</organism>
<evidence type="ECO:0000256" key="4">
    <source>
        <dbReference type="ARBA" id="ARBA00023284"/>
    </source>
</evidence>
<keyword evidence="4" id="KW-0676">Redox-active center</keyword>
<protein>
    <submittedName>
        <fullName evidence="7">TlpA family protein disulfide reductase</fullName>
    </submittedName>
</protein>
<dbReference type="CDD" id="cd02966">
    <property type="entry name" value="TlpA_like_family"/>
    <property type="match status" value="1"/>
</dbReference>
<dbReference type="PANTHER" id="PTHR42852">
    <property type="entry name" value="THIOL:DISULFIDE INTERCHANGE PROTEIN DSBE"/>
    <property type="match status" value="1"/>
</dbReference>
<evidence type="ECO:0000313" key="7">
    <source>
        <dbReference type="EMBL" id="MDY3560605.1"/>
    </source>
</evidence>
<dbReference type="Gene3D" id="3.40.30.10">
    <property type="entry name" value="Glutaredoxin"/>
    <property type="match status" value="1"/>
</dbReference>
<dbReference type="PANTHER" id="PTHR42852:SF6">
    <property type="entry name" value="THIOL:DISULFIDE INTERCHANGE PROTEIN DSBE"/>
    <property type="match status" value="1"/>
</dbReference>
<keyword evidence="8" id="KW-1185">Reference proteome</keyword>
<evidence type="ECO:0000256" key="5">
    <source>
        <dbReference type="SAM" id="SignalP"/>
    </source>
</evidence>
<evidence type="ECO:0000256" key="1">
    <source>
        <dbReference type="ARBA" id="ARBA00004196"/>
    </source>
</evidence>
<comment type="subcellular location">
    <subcellularLocation>
        <location evidence="1">Cell envelope</location>
    </subcellularLocation>
</comment>
<dbReference type="InterPro" id="IPR000866">
    <property type="entry name" value="AhpC/TSA"/>
</dbReference>
<keyword evidence="3" id="KW-1015">Disulfide bond</keyword>
<reference evidence="8" key="1">
    <citation type="journal article" date="2023" name="Mar. Drugs">
        <title>Gemmata algarum, a Novel Planctomycete Isolated from an Algal Mat, Displays Antimicrobial Activity.</title>
        <authorList>
            <person name="Kumar G."/>
            <person name="Kallscheuer N."/>
            <person name="Kashif M."/>
            <person name="Ahamad S."/>
            <person name="Jagadeeshwari U."/>
            <person name="Pannikurungottu S."/>
            <person name="Haufschild T."/>
            <person name="Kabuu M."/>
            <person name="Sasikala C."/>
            <person name="Jogler C."/>
            <person name="Ramana C."/>
        </authorList>
    </citation>
    <scope>NUCLEOTIDE SEQUENCE [LARGE SCALE GENOMIC DNA]</scope>
    <source>
        <strain evidence="8">JC673</strain>
    </source>
</reference>
<evidence type="ECO:0000256" key="3">
    <source>
        <dbReference type="ARBA" id="ARBA00023157"/>
    </source>
</evidence>
<dbReference type="Pfam" id="PF00578">
    <property type="entry name" value="AhpC-TSA"/>
    <property type="match status" value="1"/>
</dbReference>
<evidence type="ECO:0000256" key="2">
    <source>
        <dbReference type="ARBA" id="ARBA00022748"/>
    </source>
</evidence>
<dbReference type="Proteomes" id="UP001272242">
    <property type="component" value="Unassembled WGS sequence"/>
</dbReference>
<dbReference type="PROSITE" id="PS51352">
    <property type="entry name" value="THIOREDOXIN_2"/>
    <property type="match status" value="1"/>
</dbReference>
<comment type="caution">
    <text evidence="7">The sequence shown here is derived from an EMBL/GenBank/DDBJ whole genome shotgun (WGS) entry which is preliminary data.</text>
</comment>
<dbReference type="InterPro" id="IPR050553">
    <property type="entry name" value="Thioredoxin_ResA/DsbE_sf"/>
</dbReference>
<feature type="domain" description="Thioredoxin" evidence="6">
    <location>
        <begin position="264"/>
        <end position="407"/>
    </location>
</feature>
<dbReference type="RefSeq" id="WP_320687150.1">
    <property type="nucleotide sequence ID" value="NZ_JAXBLV010000180.1"/>
</dbReference>
<keyword evidence="2" id="KW-0201">Cytochrome c-type biogenesis</keyword>
<dbReference type="InterPro" id="IPR036249">
    <property type="entry name" value="Thioredoxin-like_sf"/>
</dbReference>
<name>A0ABU5EZ71_9BACT</name>